<keyword evidence="4" id="KW-0904">Protein phosphatase</keyword>
<evidence type="ECO:0000259" key="7">
    <source>
        <dbReference type="PROSITE" id="PS50054"/>
    </source>
</evidence>
<dbReference type="InterPro" id="IPR000387">
    <property type="entry name" value="Tyr_Pase_dom"/>
</dbReference>
<keyword evidence="10" id="KW-1185">Reference proteome</keyword>
<comment type="caution">
    <text evidence="9">The sequence shown here is derived from an EMBL/GenBank/DDBJ whole genome shotgun (WGS) entry which is preliminary data.</text>
</comment>
<dbReference type="Gene3D" id="3.90.190.10">
    <property type="entry name" value="Protein tyrosine phosphatase superfamily"/>
    <property type="match status" value="1"/>
</dbReference>
<dbReference type="GO" id="GO:0005634">
    <property type="term" value="C:nucleus"/>
    <property type="evidence" value="ECO:0007669"/>
    <property type="project" value="TreeGrafter"/>
</dbReference>
<evidence type="ECO:0000313" key="10">
    <source>
        <dbReference type="Proteomes" id="UP001215712"/>
    </source>
</evidence>
<dbReference type="PANTHER" id="PTHR45848">
    <property type="entry name" value="DUAL SPECIFICITY PROTEIN PHOSPHATASE 12 FAMILY MEMBER"/>
    <property type="match status" value="1"/>
</dbReference>
<dbReference type="CDD" id="cd14518">
    <property type="entry name" value="DSP_fungal_YVH1"/>
    <property type="match status" value="1"/>
</dbReference>
<evidence type="ECO:0000256" key="6">
    <source>
        <dbReference type="SAM" id="MobiDB-lite"/>
    </source>
</evidence>
<evidence type="ECO:0000259" key="8">
    <source>
        <dbReference type="PROSITE" id="PS50056"/>
    </source>
</evidence>
<organism evidence="9 10">
    <name type="scientific">Penicillium malachiteum</name>
    <dbReference type="NCBI Taxonomy" id="1324776"/>
    <lineage>
        <taxon>Eukaryota</taxon>
        <taxon>Fungi</taxon>
        <taxon>Dikarya</taxon>
        <taxon>Ascomycota</taxon>
        <taxon>Pezizomycotina</taxon>
        <taxon>Eurotiomycetes</taxon>
        <taxon>Eurotiomycetidae</taxon>
        <taxon>Eurotiales</taxon>
        <taxon>Aspergillaceae</taxon>
        <taxon>Penicillium</taxon>
    </lineage>
</organism>
<dbReference type="PROSITE" id="PS00383">
    <property type="entry name" value="TYR_PHOSPHATASE_1"/>
    <property type="match status" value="1"/>
</dbReference>
<sequence>MAMNQIPGHNIYIGGVLALKNKAALERANITHIVSVIRLRSDEFLSGYQHHKIDVDDIDDENILGSFPDAVNFIQSGLDSGGSVLVHCAMGKSRSATICIAYLMRQQRDAERRSITPNVALGMIREGRPFCEPNEGFMDQLDLYYNMVCPDDLESQPIYQRWVYRREVEESVACGRAPEMRSVRFEDELPQSEQQTAKPTEREVEIKCRKCRRGIASSKYIISHEKEKRENAKANTNADCAHIFLHPMKWMRSSLYPSASDANPNAQFTGDAPLSGRLACPNPTCGANIGKFAWQGMQCSCKSWVVPAIGLAKARVDIKELVPGNSTPAALGIRLPPGMQPAQPAQPVGPTGPAEPVKPGPERGNL</sequence>
<dbReference type="InterPro" id="IPR020422">
    <property type="entry name" value="TYR_PHOSPHATASE_DUAL_dom"/>
</dbReference>
<gene>
    <name evidence="9" type="ORF">N7493_010867</name>
</gene>
<dbReference type="PROSITE" id="PS50054">
    <property type="entry name" value="TYR_PHOSPHATASE_DUAL"/>
    <property type="match status" value="1"/>
</dbReference>
<dbReference type="InterPro" id="IPR000340">
    <property type="entry name" value="Dual-sp_phosphatase_cat-dom"/>
</dbReference>
<dbReference type="GO" id="GO:0004725">
    <property type="term" value="F:protein tyrosine phosphatase activity"/>
    <property type="evidence" value="ECO:0007669"/>
    <property type="project" value="UniProtKB-EC"/>
</dbReference>
<evidence type="ECO:0000256" key="5">
    <source>
        <dbReference type="PIRSR" id="PIRSR000941-50"/>
    </source>
</evidence>
<accession>A0AAD6MQJ6</accession>
<dbReference type="InterPro" id="IPR016278">
    <property type="entry name" value="DUSP12"/>
</dbReference>
<dbReference type="Proteomes" id="UP001215712">
    <property type="component" value="Unassembled WGS sequence"/>
</dbReference>
<dbReference type="InterPro" id="IPR029021">
    <property type="entry name" value="Prot-tyrosine_phosphatase-like"/>
</dbReference>
<evidence type="ECO:0000256" key="3">
    <source>
        <dbReference type="ARBA" id="ARBA00022801"/>
    </source>
</evidence>
<dbReference type="PANTHER" id="PTHR45848:SF4">
    <property type="entry name" value="DUAL SPECIFICITY PROTEIN PHOSPHATASE 12"/>
    <property type="match status" value="1"/>
</dbReference>
<dbReference type="Pfam" id="PF00782">
    <property type="entry name" value="DSPc"/>
    <property type="match status" value="1"/>
</dbReference>
<dbReference type="AlphaFoldDB" id="A0AAD6MQJ6"/>
<proteinExistence type="inferred from homology"/>
<protein>
    <recommendedName>
        <fullName evidence="2">protein-tyrosine-phosphatase</fullName>
        <ecNumber evidence="2">3.1.3.48</ecNumber>
    </recommendedName>
</protein>
<evidence type="ECO:0000256" key="2">
    <source>
        <dbReference type="ARBA" id="ARBA00013064"/>
    </source>
</evidence>
<feature type="region of interest" description="Disordered" evidence="6">
    <location>
        <begin position="332"/>
        <end position="366"/>
    </location>
</feature>
<dbReference type="PIRSF" id="PIRSF000941">
    <property type="entry name" value="DUSP12"/>
    <property type="match status" value="1"/>
</dbReference>
<name>A0AAD6MQJ6_9EURO</name>
<dbReference type="EC" id="3.1.3.48" evidence="2"/>
<dbReference type="EMBL" id="JAQJAN010000020">
    <property type="protein sequence ID" value="KAJ5703729.1"/>
    <property type="molecule type" value="Genomic_DNA"/>
</dbReference>
<dbReference type="GO" id="GO:0008138">
    <property type="term" value="F:protein tyrosine/serine/threonine phosphatase activity"/>
    <property type="evidence" value="ECO:0007669"/>
    <property type="project" value="InterPro"/>
</dbReference>
<keyword evidence="3" id="KW-0378">Hydrolase</keyword>
<evidence type="ECO:0000256" key="1">
    <source>
        <dbReference type="ARBA" id="ARBA00008601"/>
    </source>
</evidence>
<feature type="active site" description="Phosphocysteine intermediate" evidence="5">
    <location>
        <position position="88"/>
    </location>
</feature>
<reference evidence="9" key="1">
    <citation type="journal article" date="2023" name="IMA Fungus">
        <title>Comparative genomic study of the Penicillium genus elucidates a diverse pangenome and 15 lateral gene transfer events.</title>
        <authorList>
            <person name="Petersen C."/>
            <person name="Sorensen T."/>
            <person name="Nielsen M.R."/>
            <person name="Sondergaard T.E."/>
            <person name="Sorensen J.L."/>
            <person name="Fitzpatrick D.A."/>
            <person name="Frisvad J.C."/>
            <person name="Nielsen K.L."/>
        </authorList>
    </citation>
    <scope>NUCLEOTIDE SEQUENCE</scope>
    <source>
        <strain evidence="9">IBT 17514</strain>
    </source>
</reference>
<dbReference type="SUPFAM" id="SSF52799">
    <property type="entry name" value="(Phosphotyrosine protein) phosphatases II"/>
    <property type="match status" value="1"/>
</dbReference>
<feature type="compositionally biased region" description="Low complexity" evidence="6">
    <location>
        <begin position="336"/>
        <end position="354"/>
    </location>
</feature>
<evidence type="ECO:0000256" key="4">
    <source>
        <dbReference type="ARBA" id="ARBA00022912"/>
    </source>
</evidence>
<comment type="similarity">
    <text evidence="1">Belongs to the protein-tyrosine phosphatase family. Non-receptor class dual specificity subfamily.</text>
</comment>
<dbReference type="InterPro" id="IPR016130">
    <property type="entry name" value="Tyr_Pase_AS"/>
</dbReference>
<feature type="domain" description="Tyrosine-protein phosphatase" evidence="7">
    <location>
        <begin position="2"/>
        <end position="150"/>
    </location>
</feature>
<feature type="domain" description="Tyrosine specific protein phosphatases" evidence="8">
    <location>
        <begin position="65"/>
        <end position="129"/>
    </location>
</feature>
<dbReference type="SMART" id="SM00195">
    <property type="entry name" value="DSPc"/>
    <property type="match status" value="1"/>
</dbReference>
<reference evidence="9" key="2">
    <citation type="submission" date="2023-01" db="EMBL/GenBank/DDBJ databases">
        <authorList>
            <person name="Petersen C."/>
        </authorList>
    </citation>
    <scope>NUCLEOTIDE SEQUENCE</scope>
    <source>
        <strain evidence="9">IBT 17514</strain>
    </source>
</reference>
<dbReference type="PROSITE" id="PS50056">
    <property type="entry name" value="TYR_PHOSPHATASE_2"/>
    <property type="match status" value="1"/>
</dbReference>
<evidence type="ECO:0000313" key="9">
    <source>
        <dbReference type="EMBL" id="KAJ5703729.1"/>
    </source>
</evidence>